<name>R7Z8U9_LYSSH</name>
<organism evidence="1 2">
    <name type="scientific">Lysinibacillus sphaericus OT4b.31</name>
    <dbReference type="NCBI Taxonomy" id="1285586"/>
    <lineage>
        <taxon>Bacteria</taxon>
        <taxon>Bacillati</taxon>
        <taxon>Bacillota</taxon>
        <taxon>Bacilli</taxon>
        <taxon>Bacillales</taxon>
        <taxon>Bacillaceae</taxon>
        <taxon>Lysinibacillus</taxon>
    </lineage>
</organism>
<reference evidence="1 2" key="1">
    <citation type="submission" date="2013-04" db="EMBL/GenBank/DDBJ databases">
        <title>Draft genome of the heavy metal tolerant bacterium Lysinibacillus sphaericus strain OT4b.31.</title>
        <authorList>
            <person name="Pena-Montenegro T.D."/>
            <person name="Dussan J."/>
        </authorList>
    </citation>
    <scope>NUCLEOTIDE SEQUENCE [LARGE SCALE GENOMIC DNA]</scope>
    <source>
        <strain evidence="1 2">OT4b.31</strain>
    </source>
</reference>
<evidence type="ECO:0000313" key="2">
    <source>
        <dbReference type="Proteomes" id="UP000013911"/>
    </source>
</evidence>
<proteinExistence type="predicted"/>
<dbReference type="EMBL" id="AQPX01000032">
    <property type="protein sequence ID" value="EON70557.1"/>
    <property type="molecule type" value="Genomic_DNA"/>
</dbReference>
<dbReference type="OrthoDB" id="9939396at2"/>
<evidence type="ECO:0000313" key="1">
    <source>
        <dbReference type="EMBL" id="EON70557.1"/>
    </source>
</evidence>
<gene>
    <name evidence="1" type="ORF">H131_20982</name>
</gene>
<comment type="caution">
    <text evidence="1">The sequence shown here is derived from an EMBL/GenBank/DDBJ whole genome shotgun (WGS) entry which is preliminary data.</text>
</comment>
<accession>R7Z8U9</accession>
<dbReference type="RefSeq" id="WP_010861095.1">
    <property type="nucleotide sequence ID" value="NZ_KB933407.1"/>
</dbReference>
<dbReference type="HOGENOM" id="CLU_1617019_0_0_9"/>
<dbReference type="PATRIC" id="fig|1285586.5.peg.4368"/>
<dbReference type="AlphaFoldDB" id="R7Z8U9"/>
<sequence>MQKGLHENITTNFEPLKSFMNLQKESTNQDKTLQILTDEEWQRYLHNVIVKELITEGITLVYACFLYKNDLEFSPNKTKNWFKTVVKEDTDVEIFMNVIHAQIRLFASLNVLTFENNEGNNGSKFTYINQKVFNEIKIILEEPKGDVKNMLTSLKEAFRIEYDN</sequence>
<protein>
    <submittedName>
        <fullName evidence="1">Uncharacterized protein</fullName>
    </submittedName>
</protein>
<dbReference type="Proteomes" id="UP000013911">
    <property type="component" value="Unassembled WGS sequence"/>
</dbReference>